<evidence type="ECO:0000256" key="1">
    <source>
        <dbReference type="ARBA" id="ARBA00004141"/>
    </source>
</evidence>
<feature type="transmembrane region" description="Helical" evidence="3">
    <location>
        <begin position="44"/>
        <end position="64"/>
    </location>
</feature>
<dbReference type="OrthoDB" id="5667at2759"/>
<keyword evidence="5" id="KW-1185">Reference proteome</keyword>
<dbReference type="Pfam" id="PF07690">
    <property type="entry name" value="MFS_1"/>
    <property type="match status" value="1"/>
</dbReference>
<feature type="transmembrane region" description="Helical" evidence="3">
    <location>
        <begin position="12"/>
        <end position="32"/>
    </location>
</feature>
<dbReference type="InterPro" id="IPR050327">
    <property type="entry name" value="Proton-linked_MCT"/>
</dbReference>
<sequence length="284" mass="30979">MTSLADQYYQIFLAQGLGFGIGAGGVFTASMVCVGQWFIRRRGLALGIASTGSSMGGVIFPIFLNRVMEDVGFYGAIRYTALFIGILLAASCIMVKARLPRKKWDRKVRWFDASLFKQKQFACYAIGSYLVMWGLWAPFDYLSSMAVNAGFSPSLALYLISIINATSIPGRILPPHLGDRIGHFNVITICALCTGVSILALWLPFYYHPSHAGIIIFALIFGFVSGAVVSLLMPCVAKAGSLETLGQRFGTFQMFISVRCVNHTFSSSASFQMADAPRTRPTVA</sequence>
<dbReference type="InterPro" id="IPR011701">
    <property type="entry name" value="MFS"/>
</dbReference>
<comment type="caution">
    <text evidence="4">The sequence shown here is derived from an EMBL/GenBank/DDBJ whole genome shotgun (WGS) entry which is preliminary data.</text>
</comment>
<feature type="transmembrane region" description="Helical" evidence="3">
    <location>
        <begin position="184"/>
        <end position="207"/>
    </location>
</feature>
<gene>
    <name evidence="4" type="ORF">PVAR5_2308</name>
</gene>
<protein>
    <submittedName>
        <fullName evidence="4">MFS transporter, putative</fullName>
    </submittedName>
</protein>
<dbReference type="eggNOG" id="KOG2504">
    <property type="taxonomic scope" value="Eukaryota"/>
</dbReference>
<keyword evidence="3" id="KW-1133">Transmembrane helix</keyword>
<proteinExistence type="inferred from homology"/>
<organism evidence="4 5">
    <name type="scientific">Byssochlamys spectabilis (strain No. 5 / NBRC 109023)</name>
    <name type="common">Paecilomyces variotii</name>
    <dbReference type="NCBI Taxonomy" id="1356009"/>
    <lineage>
        <taxon>Eukaryota</taxon>
        <taxon>Fungi</taxon>
        <taxon>Dikarya</taxon>
        <taxon>Ascomycota</taxon>
        <taxon>Pezizomycotina</taxon>
        <taxon>Eurotiomycetes</taxon>
        <taxon>Eurotiomycetidae</taxon>
        <taxon>Eurotiales</taxon>
        <taxon>Thermoascaceae</taxon>
        <taxon>Paecilomyces</taxon>
    </lineage>
</organism>
<evidence type="ECO:0000256" key="2">
    <source>
        <dbReference type="ARBA" id="ARBA00006727"/>
    </source>
</evidence>
<dbReference type="GO" id="GO:0016020">
    <property type="term" value="C:membrane"/>
    <property type="evidence" value="ECO:0007669"/>
    <property type="project" value="UniProtKB-SubCell"/>
</dbReference>
<feature type="transmembrane region" description="Helical" evidence="3">
    <location>
        <begin position="120"/>
        <end position="139"/>
    </location>
</feature>
<feature type="transmembrane region" description="Helical" evidence="3">
    <location>
        <begin position="145"/>
        <end position="163"/>
    </location>
</feature>
<accession>V5FAZ3</accession>
<evidence type="ECO:0000256" key="3">
    <source>
        <dbReference type="SAM" id="Phobius"/>
    </source>
</evidence>
<comment type="subcellular location">
    <subcellularLocation>
        <location evidence="1">Membrane</location>
        <topology evidence="1">Multi-pass membrane protein</topology>
    </subcellularLocation>
</comment>
<dbReference type="Proteomes" id="UP000018001">
    <property type="component" value="Unassembled WGS sequence"/>
</dbReference>
<dbReference type="PANTHER" id="PTHR11360">
    <property type="entry name" value="MONOCARBOXYLATE TRANSPORTER"/>
    <property type="match status" value="1"/>
</dbReference>
<dbReference type="InParanoid" id="V5FAZ3"/>
<dbReference type="HOGENOM" id="CLU_001265_1_4_1"/>
<feature type="transmembrane region" description="Helical" evidence="3">
    <location>
        <begin position="213"/>
        <end position="233"/>
    </location>
</feature>
<evidence type="ECO:0000313" key="5">
    <source>
        <dbReference type="Proteomes" id="UP000018001"/>
    </source>
</evidence>
<comment type="similarity">
    <text evidence="2">Belongs to the major facilitator superfamily. Monocarboxylate porter (TC 2.A.1.13) family.</text>
</comment>
<dbReference type="InterPro" id="IPR036259">
    <property type="entry name" value="MFS_trans_sf"/>
</dbReference>
<evidence type="ECO:0000313" key="4">
    <source>
        <dbReference type="EMBL" id="GAD93694.1"/>
    </source>
</evidence>
<dbReference type="GO" id="GO:0022857">
    <property type="term" value="F:transmembrane transporter activity"/>
    <property type="evidence" value="ECO:0007669"/>
    <property type="project" value="InterPro"/>
</dbReference>
<dbReference type="SUPFAM" id="SSF103473">
    <property type="entry name" value="MFS general substrate transporter"/>
    <property type="match status" value="1"/>
</dbReference>
<name>V5FAZ3_BYSSN</name>
<reference evidence="5" key="1">
    <citation type="journal article" date="2014" name="Genome Announc.">
        <title>Draft genome sequence of the formaldehyde-resistant fungus Byssochlamys spectabilis No. 5 (anamorph Paecilomyces variotii No. 5) (NBRC109023).</title>
        <authorList>
            <person name="Oka T."/>
            <person name="Ekino K."/>
            <person name="Fukuda K."/>
            <person name="Nomura Y."/>
        </authorList>
    </citation>
    <scope>NUCLEOTIDE SEQUENCE [LARGE SCALE GENOMIC DNA]</scope>
    <source>
        <strain evidence="5">No. 5 / NBRC 109023</strain>
    </source>
</reference>
<dbReference type="Gene3D" id="1.20.1250.20">
    <property type="entry name" value="MFS general substrate transporter like domains"/>
    <property type="match status" value="2"/>
</dbReference>
<dbReference type="AlphaFoldDB" id="V5FAZ3"/>
<keyword evidence="3" id="KW-0812">Transmembrane</keyword>
<keyword evidence="3" id="KW-0472">Membrane</keyword>
<dbReference type="EMBL" id="BAUL01000063">
    <property type="protein sequence ID" value="GAD93694.1"/>
    <property type="molecule type" value="Genomic_DNA"/>
</dbReference>
<feature type="transmembrane region" description="Helical" evidence="3">
    <location>
        <begin position="76"/>
        <end position="99"/>
    </location>
</feature>
<dbReference type="PANTHER" id="PTHR11360:SF177">
    <property type="entry name" value="RIBOFLAVIN TRANSPORTER MCH5"/>
    <property type="match status" value="1"/>
</dbReference>